<evidence type="ECO:0000256" key="5">
    <source>
        <dbReference type="ARBA" id="ARBA00023242"/>
    </source>
</evidence>
<dbReference type="InterPro" id="IPR001487">
    <property type="entry name" value="Bromodomain"/>
</dbReference>
<evidence type="ECO:0000256" key="3">
    <source>
        <dbReference type="ARBA" id="ARBA00023117"/>
    </source>
</evidence>
<dbReference type="PROSITE" id="PS50014">
    <property type="entry name" value="BROMODOMAIN_2"/>
    <property type="match status" value="1"/>
</dbReference>
<feature type="compositionally biased region" description="Basic residues" evidence="7">
    <location>
        <begin position="1"/>
        <end position="10"/>
    </location>
</feature>
<keyword evidence="10" id="KW-1185">Reference proteome</keyword>
<evidence type="ECO:0000256" key="7">
    <source>
        <dbReference type="SAM" id="MobiDB-lite"/>
    </source>
</evidence>
<dbReference type="PANTHER" id="PTHR22881:SF27">
    <property type="entry name" value="BROMODOMAIN CONTAINING 7_9"/>
    <property type="match status" value="1"/>
</dbReference>
<feature type="region of interest" description="Disordered" evidence="7">
    <location>
        <begin position="1"/>
        <end position="100"/>
    </location>
</feature>
<comment type="subcellular location">
    <subcellularLocation>
        <location evidence="1">Nucleus</location>
    </subcellularLocation>
</comment>
<evidence type="ECO:0000256" key="1">
    <source>
        <dbReference type="ARBA" id="ARBA00004123"/>
    </source>
</evidence>
<keyword evidence="5" id="KW-0539">Nucleus</keyword>
<dbReference type="InterPro" id="IPR021900">
    <property type="entry name" value="DUF3512"/>
</dbReference>
<feature type="domain" description="Bromo" evidence="8">
    <location>
        <begin position="156"/>
        <end position="226"/>
    </location>
</feature>
<dbReference type="InterPro" id="IPR036427">
    <property type="entry name" value="Bromodomain-like_sf"/>
</dbReference>
<gene>
    <name evidence="9" type="ORF">CVLEPA_LOCUS9161</name>
</gene>
<evidence type="ECO:0000259" key="8">
    <source>
        <dbReference type="PROSITE" id="PS50014"/>
    </source>
</evidence>
<protein>
    <recommendedName>
        <fullName evidence="8">Bromo domain-containing protein</fullName>
    </recommendedName>
</protein>
<proteinExistence type="predicted"/>
<evidence type="ECO:0000313" key="10">
    <source>
        <dbReference type="Proteomes" id="UP001642483"/>
    </source>
</evidence>
<organism evidence="9 10">
    <name type="scientific">Clavelina lepadiformis</name>
    <name type="common">Light-bulb sea squirt</name>
    <name type="synonym">Ascidia lepadiformis</name>
    <dbReference type="NCBI Taxonomy" id="159417"/>
    <lineage>
        <taxon>Eukaryota</taxon>
        <taxon>Metazoa</taxon>
        <taxon>Chordata</taxon>
        <taxon>Tunicata</taxon>
        <taxon>Ascidiacea</taxon>
        <taxon>Aplousobranchia</taxon>
        <taxon>Clavelinidae</taxon>
        <taxon>Clavelina</taxon>
    </lineage>
</organism>
<dbReference type="EMBL" id="CAWYQH010000057">
    <property type="protein sequence ID" value="CAK8678890.1"/>
    <property type="molecule type" value="Genomic_DNA"/>
</dbReference>
<dbReference type="Proteomes" id="UP001642483">
    <property type="component" value="Unassembled WGS sequence"/>
</dbReference>
<dbReference type="PANTHER" id="PTHR22881">
    <property type="entry name" value="BROMODOMAIN CONTAINING PROTEIN"/>
    <property type="match status" value="1"/>
</dbReference>
<name>A0ABP0FGT2_CLALP</name>
<evidence type="ECO:0000256" key="4">
    <source>
        <dbReference type="ARBA" id="ARBA00023163"/>
    </source>
</evidence>
<reference evidence="9 10" key="1">
    <citation type="submission" date="2024-02" db="EMBL/GenBank/DDBJ databases">
        <authorList>
            <person name="Daric V."/>
            <person name="Darras S."/>
        </authorList>
    </citation>
    <scope>NUCLEOTIDE SEQUENCE [LARGE SCALE GENOMIC DNA]</scope>
</reference>
<evidence type="ECO:0000256" key="2">
    <source>
        <dbReference type="ARBA" id="ARBA00023015"/>
    </source>
</evidence>
<comment type="caution">
    <text evidence="9">The sequence shown here is derived from an EMBL/GenBank/DDBJ whole genome shotgun (WGS) entry which is preliminary data.</text>
</comment>
<dbReference type="Gene3D" id="1.20.920.10">
    <property type="entry name" value="Bromodomain-like"/>
    <property type="match status" value="1"/>
</dbReference>
<feature type="compositionally biased region" description="Basic residues" evidence="7">
    <location>
        <begin position="50"/>
        <end position="61"/>
    </location>
</feature>
<dbReference type="SMART" id="SM00297">
    <property type="entry name" value="BROMO"/>
    <property type="match status" value="1"/>
</dbReference>
<evidence type="ECO:0000313" key="9">
    <source>
        <dbReference type="EMBL" id="CAK8678890.1"/>
    </source>
</evidence>
<accession>A0ABP0FGT2</accession>
<keyword evidence="3 6" id="KW-0103">Bromodomain</keyword>
<dbReference type="SUPFAM" id="SSF47370">
    <property type="entry name" value="Bromodomain"/>
    <property type="match status" value="1"/>
</dbReference>
<evidence type="ECO:0000256" key="6">
    <source>
        <dbReference type="PROSITE-ProRule" id="PRU00035"/>
    </source>
</evidence>
<dbReference type="Pfam" id="PF00439">
    <property type="entry name" value="Bromodomain"/>
    <property type="match status" value="1"/>
</dbReference>
<keyword evidence="2" id="KW-0805">Transcription regulation</keyword>
<keyword evidence="4" id="KW-0804">Transcription</keyword>
<dbReference type="InterPro" id="IPR051831">
    <property type="entry name" value="Bromodomain_contain_prot"/>
</dbReference>
<feature type="region of interest" description="Disordered" evidence="7">
    <location>
        <begin position="484"/>
        <end position="506"/>
    </location>
</feature>
<sequence length="634" mass="71775">MGKKHKKHKSSGWQHADDYGSSDKTPLKLVLKLGSEVMYDSDHPPGGGSSHKRKKRKKKRHREEEEERDSMLVSPESRSMTPDMHGHESDVELSSSETRQDKTAETIIVQPEIPPIKPVTVQIEKFSKVKPPRPFMSKAKRNALNNLLEHILKQLERKDPHEVFAWPVNDMIAPGYSSMISEPMDFSTMRNKIITNQYFDVNEFKRDFELMINNCCTYNKLDTIYYEIAKKVLAAGMKIMSRERLKHMKRTLSFLNDLSKKDISDILVMPMMEEESIEVEAAVPESIPRETKSDVSEMECDLTEGDLKAHPDAVSFTDADNEDTVAPDAIQAMKRAQKKLADTCPKNRMGFLRMDDDGKTTLSIVNPEFGEERSREVDLGSLTSHLVDGIDIMPEPKEDKRNKVTPIQYLSYGPFSSYAPSYDSRISNLTKDESDLLLSAYGSETGYMFANSMQEFVSTADKGLLRMVGDLLDTVTHHAHSQAYQDIEAKRRKQSNDQSTRKSEAIVSTKPSINFDNLRSLKELGIDVSFVDEIESKQVDQQKAAEKQLKTDRSIHDSLNKGSVLIKKLEQAQYQRLSQKAPNNEPNLKPPDDKEQQIALELQKTLADLTATTSPRSVLDQSALRQTLGVTTTV</sequence>
<dbReference type="PRINTS" id="PR00503">
    <property type="entry name" value="BROMODOMAIN"/>
</dbReference>
<dbReference type="Pfam" id="PF12024">
    <property type="entry name" value="DUF3512"/>
    <property type="match status" value="1"/>
</dbReference>